<accession>A0A2W4VUW0</accession>
<dbReference type="AlphaFoldDB" id="A0A2W4VUW0"/>
<organism evidence="2 3">
    <name type="scientific">Pseudanabaena frigida</name>
    <dbReference type="NCBI Taxonomy" id="945775"/>
    <lineage>
        <taxon>Bacteria</taxon>
        <taxon>Bacillati</taxon>
        <taxon>Cyanobacteriota</taxon>
        <taxon>Cyanophyceae</taxon>
        <taxon>Pseudanabaenales</taxon>
        <taxon>Pseudanabaenaceae</taxon>
        <taxon>Pseudanabaena</taxon>
    </lineage>
</organism>
<proteinExistence type="predicted"/>
<evidence type="ECO:0000313" key="2">
    <source>
        <dbReference type="EMBL" id="PZO36156.1"/>
    </source>
</evidence>
<dbReference type="EMBL" id="QBML01000044">
    <property type="protein sequence ID" value="PZO36156.1"/>
    <property type="molecule type" value="Genomic_DNA"/>
</dbReference>
<evidence type="ECO:0000256" key="1">
    <source>
        <dbReference type="SAM" id="Phobius"/>
    </source>
</evidence>
<dbReference type="Proteomes" id="UP000249467">
    <property type="component" value="Unassembled WGS sequence"/>
</dbReference>
<keyword evidence="1" id="KW-0472">Membrane</keyword>
<feature type="transmembrane region" description="Helical" evidence="1">
    <location>
        <begin position="183"/>
        <end position="202"/>
    </location>
</feature>
<protein>
    <submittedName>
        <fullName evidence="2">Uncharacterized protein</fullName>
    </submittedName>
</protein>
<gene>
    <name evidence="2" type="ORF">DCF19_22270</name>
</gene>
<comment type="caution">
    <text evidence="2">The sequence shown here is derived from an EMBL/GenBank/DDBJ whole genome shotgun (WGS) entry which is preliminary data.</text>
</comment>
<evidence type="ECO:0000313" key="3">
    <source>
        <dbReference type="Proteomes" id="UP000249467"/>
    </source>
</evidence>
<keyword evidence="1" id="KW-1133">Transmembrane helix</keyword>
<keyword evidence="1" id="KW-0812">Transmembrane</keyword>
<reference evidence="2 3" key="2">
    <citation type="submission" date="2018-06" db="EMBL/GenBank/DDBJ databases">
        <title>Metagenomic assembly of (sub)arctic Cyanobacteria and their associated microbiome from non-axenic cultures.</title>
        <authorList>
            <person name="Baurain D."/>
        </authorList>
    </citation>
    <scope>NUCLEOTIDE SEQUENCE [LARGE SCALE GENOMIC DNA]</scope>
    <source>
        <strain evidence="2">ULC066bin1</strain>
    </source>
</reference>
<sequence>MNNKRESVKLNLDKLTILLVEIIFSLLIFENKAIAQSANVPKPDLSGDFSSIFLQGNRGFYAVQKWLIIQSVESEANGGTVNCRYTPNGEIRSRIQRGAILTAVFNKTAMGRVPNPHTSADDAISLDSRGFPWLRVIGTREELAYPVKPLTFYDLGECYVRANLKYIAPINPDAINFYDQKNLFLTVLLSLCIAYLLSLNGYH</sequence>
<reference evidence="2 3" key="1">
    <citation type="submission" date="2018-04" db="EMBL/GenBank/DDBJ databases">
        <authorList>
            <person name="Go L.Y."/>
            <person name="Mitchell J.A."/>
        </authorList>
    </citation>
    <scope>NUCLEOTIDE SEQUENCE [LARGE SCALE GENOMIC DNA]</scope>
    <source>
        <strain evidence="2">ULC066bin1</strain>
    </source>
</reference>
<name>A0A2W4VUW0_9CYAN</name>